<reference evidence="2" key="1">
    <citation type="journal article" date="2019" name="Int. J. Syst. Evol. Microbiol.">
        <title>The Global Catalogue of Microorganisms (GCM) 10K type strain sequencing project: providing services to taxonomists for standard genome sequencing and annotation.</title>
        <authorList>
            <consortium name="The Broad Institute Genomics Platform"/>
            <consortium name="The Broad Institute Genome Sequencing Center for Infectious Disease"/>
            <person name="Wu L."/>
            <person name="Ma J."/>
        </authorList>
    </citation>
    <scope>NUCLEOTIDE SEQUENCE [LARGE SCALE GENOMIC DNA]</scope>
    <source>
        <strain evidence="2">KCTC 62575</strain>
    </source>
</reference>
<gene>
    <name evidence="1" type="ORF">ACFODO_16120</name>
</gene>
<evidence type="ECO:0000313" key="1">
    <source>
        <dbReference type="EMBL" id="MFC2996759.1"/>
    </source>
</evidence>
<feature type="non-terminal residue" evidence="1">
    <location>
        <position position="1"/>
    </location>
</feature>
<comment type="caution">
    <text evidence="1">The sequence shown here is derived from an EMBL/GenBank/DDBJ whole genome shotgun (WGS) entry which is preliminary data.</text>
</comment>
<protein>
    <submittedName>
        <fullName evidence="1">Uncharacterized protein</fullName>
    </submittedName>
</protein>
<keyword evidence="2" id="KW-1185">Reference proteome</keyword>
<organism evidence="1 2">
    <name type="scientific">Acinetobacter sichuanensis</name>
    <dbReference type="NCBI Taxonomy" id="2136183"/>
    <lineage>
        <taxon>Bacteria</taxon>
        <taxon>Pseudomonadati</taxon>
        <taxon>Pseudomonadota</taxon>
        <taxon>Gammaproteobacteria</taxon>
        <taxon>Moraxellales</taxon>
        <taxon>Moraxellaceae</taxon>
        <taxon>Acinetobacter</taxon>
    </lineage>
</organism>
<dbReference type="RefSeq" id="WP_378227704.1">
    <property type="nucleotide sequence ID" value="NZ_JBHRSF010000075.1"/>
</dbReference>
<proteinExistence type="predicted"/>
<sequence length="72" mass="8330">EARETSFNRVRALASTKGSFYSPNLNKIPFYTFKKLLKAFRPPSSPYLAMLSDFKKLQMPDIKLQMPDKTDL</sequence>
<dbReference type="EMBL" id="JBHRSF010000075">
    <property type="protein sequence ID" value="MFC2996759.1"/>
    <property type="molecule type" value="Genomic_DNA"/>
</dbReference>
<name>A0ABV7BKV4_9GAMM</name>
<evidence type="ECO:0000313" key="2">
    <source>
        <dbReference type="Proteomes" id="UP001595455"/>
    </source>
</evidence>
<dbReference type="Proteomes" id="UP001595455">
    <property type="component" value="Unassembled WGS sequence"/>
</dbReference>
<accession>A0ABV7BKV4</accession>